<dbReference type="GeneID" id="91107291"/>
<organism evidence="1 2">
    <name type="scientific">Kwoniella europaea PYCC6329</name>
    <dbReference type="NCBI Taxonomy" id="1423913"/>
    <lineage>
        <taxon>Eukaryota</taxon>
        <taxon>Fungi</taxon>
        <taxon>Dikarya</taxon>
        <taxon>Basidiomycota</taxon>
        <taxon>Agaricomycotina</taxon>
        <taxon>Tremellomycetes</taxon>
        <taxon>Tremellales</taxon>
        <taxon>Cryptococcaceae</taxon>
        <taxon>Kwoniella</taxon>
    </lineage>
</organism>
<dbReference type="Proteomes" id="UP001358614">
    <property type="component" value="Chromosome 3"/>
</dbReference>
<name>A0AAX4KV96_9TREE</name>
<keyword evidence="2" id="KW-1185">Reference proteome</keyword>
<proteinExistence type="predicted"/>
<sequence>MCSVLGTGCARTAYHQQDLTVVLRLNRNFFDIAGKILYANPIVDDPFQFFYGLSHSPSSDYTSRNPYYDLNEQERKEWESDLSSKSSVDLENCAKCVDLLNQPVVQECLKGIWTEGTDCLRIGGYDGGWWADKLSQIKHIQQNQLNDFSRIHVYELSGVLYYQIMDE</sequence>
<evidence type="ECO:0000313" key="1">
    <source>
        <dbReference type="EMBL" id="WWD10355.1"/>
    </source>
</evidence>
<dbReference type="AlphaFoldDB" id="A0AAX4KV96"/>
<dbReference type="EMBL" id="CP144091">
    <property type="protein sequence ID" value="WWD10355.1"/>
    <property type="molecule type" value="Genomic_DNA"/>
</dbReference>
<gene>
    <name evidence="1" type="ORF">V865_008490</name>
</gene>
<reference evidence="1 2" key="1">
    <citation type="submission" date="2024-01" db="EMBL/GenBank/DDBJ databases">
        <title>Comparative genomics of Cryptococcus and Kwoniella reveals pathogenesis evolution and contrasting modes of karyotype evolution via chromosome fusion or intercentromeric recombination.</title>
        <authorList>
            <person name="Coelho M.A."/>
            <person name="David-Palma M."/>
            <person name="Shea T."/>
            <person name="Bowers K."/>
            <person name="McGinley-Smith S."/>
            <person name="Mohammad A.W."/>
            <person name="Gnirke A."/>
            <person name="Yurkov A.M."/>
            <person name="Nowrousian M."/>
            <person name="Sun S."/>
            <person name="Cuomo C.A."/>
            <person name="Heitman J."/>
        </authorList>
    </citation>
    <scope>NUCLEOTIDE SEQUENCE [LARGE SCALE GENOMIC DNA]</scope>
    <source>
        <strain evidence="1 2">PYCC6329</strain>
    </source>
</reference>
<protein>
    <submittedName>
        <fullName evidence="1">Uncharacterized protein</fullName>
    </submittedName>
</protein>
<dbReference type="RefSeq" id="XP_066088322.1">
    <property type="nucleotide sequence ID" value="XM_066232225.1"/>
</dbReference>
<dbReference type="KEGG" id="ker:91107291"/>
<evidence type="ECO:0000313" key="2">
    <source>
        <dbReference type="Proteomes" id="UP001358614"/>
    </source>
</evidence>
<accession>A0AAX4KV96</accession>